<accession>A0A7R9V1Q2</accession>
<protein>
    <submittedName>
        <fullName evidence="1">Uncharacterized protein</fullName>
    </submittedName>
</protein>
<organism evidence="1">
    <name type="scientific">Chlamydomonas euryale</name>
    <dbReference type="NCBI Taxonomy" id="1486919"/>
    <lineage>
        <taxon>Eukaryota</taxon>
        <taxon>Viridiplantae</taxon>
        <taxon>Chlorophyta</taxon>
        <taxon>core chlorophytes</taxon>
        <taxon>Chlorophyceae</taxon>
        <taxon>CS clade</taxon>
        <taxon>Chlamydomonadales</taxon>
        <taxon>Chlamydomonadaceae</taxon>
        <taxon>Chlamydomonas</taxon>
    </lineage>
</organism>
<gene>
    <name evidence="1" type="ORF">CEUR00632_LOCUS2404</name>
</gene>
<evidence type="ECO:0000313" key="1">
    <source>
        <dbReference type="EMBL" id="CAD8282369.1"/>
    </source>
</evidence>
<proteinExistence type="predicted"/>
<dbReference type="EMBL" id="HBEC01005284">
    <property type="protein sequence ID" value="CAD8282369.1"/>
    <property type="molecule type" value="Transcribed_RNA"/>
</dbReference>
<dbReference type="AlphaFoldDB" id="A0A7R9V1Q2"/>
<reference evidence="1" key="1">
    <citation type="submission" date="2021-01" db="EMBL/GenBank/DDBJ databases">
        <authorList>
            <person name="Corre E."/>
            <person name="Pelletier E."/>
            <person name="Niang G."/>
            <person name="Scheremetjew M."/>
            <person name="Finn R."/>
            <person name="Kale V."/>
            <person name="Holt S."/>
            <person name="Cochrane G."/>
            <person name="Meng A."/>
            <person name="Brown T."/>
            <person name="Cohen L."/>
        </authorList>
    </citation>
    <scope>NUCLEOTIDE SEQUENCE</scope>
    <source>
        <strain evidence="1">CCMP219</strain>
    </source>
</reference>
<sequence length="110" mass="11400">MHARECVCMGASEGGAGKGAKDAHIVRIHACSCGSAFCVDACVHASVGPPPAAKLGGCLRLLVCMPLVHTAWPHPEVWPRCSFMVPTAGRCFHTVPTAGGCFEMVPTAGR</sequence>
<name>A0A7R9V1Q2_9CHLO</name>